<accession>Q117U5</accession>
<evidence type="ECO:0000313" key="1">
    <source>
        <dbReference type="EMBL" id="ABG50229.1"/>
    </source>
</evidence>
<dbReference type="RefSeq" id="WP_011610621.1">
    <property type="nucleotide sequence ID" value="NC_008312.1"/>
</dbReference>
<organism evidence="1">
    <name type="scientific">Trichodesmium erythraeum (strain IMS101)</name>
    <dbReference type="NCBI Taxonomy" id="203124"/>
    <lineage>
        <taxon>Bacteria</taxon>
        <taxon>Bacillati</taxon>
        <taxon>Cyanobacteriota</taxon>
        <taxon>Cyanophyceae</taxon>
        <taxon>Oscillatoriophycideae</taxon>
        <taxon>Oscillatoriales</taxon>
        <taxon>Microcoleaceae</taxon>
        <taxon>Trichodesmium</taxon>
    </lineage>
</organism>
<dbReference type="InterPro" id="IPR027417">
    <property type="entry name" value="P-loop_NTPase"/>
</dbReference>
<evidence type="ECO:0008006" key="2">
    <source>
        <dbReference type="Google" id="ProtNLM"/>
    </source>
</evidence>
<dbReference type="KEGG" id="ter:Tery_0813"/>
<dbReference type="HOGENOM" id="CLU_021307_2_0_3"/>
<reference evidence="1" key="1">
    <citation type="submission" date="2006-06" db="EMBL/GenBank/DDBJ databases">
        <title>Complete sequence of Trichodesmium erythraeum IMS101.</title>
        <authorList>
            <consortium name="US DOE Joint Genome Institute"/>
            <person name="Copeland A."/>
            <person name="Lucas S."/>
            <person name="Lapidus A."/>
            <person name="Barry K."/>
            <person name="Detter J.C."/>
            <person name="Glavina del Rio T."/>
            <person name="Hammon N."/>
            <person name="Israni S."/>
            <person name="Dalin E."/>
            <person name="Tice H."/>
            <person name="Pitluck S."/>
            <person name="Kiss H."/>
            <person name="Munk A.C."/>
            <person name="Brettin T."/>
            <person name="Bruce D."/>
            <person name="Han C."/>
            <person name="Tapia R."/>
            <person name="Gilna P."/>
            <person name="Schmutz J."/>
            <person name="Larimer F."/>
            <person name="Land M."/>
            <person name="Hauser L."/>
            <person name="Kyrpides N."/>
            <person name="Kim E."/>
            <person name="Richardson P."/>
        </authorList>
    </citation>
    <scope>NUCLEOTIDE SEQUENCE [LARGE SCALE GENOMIC DNA]</scope>
    <source>
        <strain evidence="1">IMS101</strain>
    </source>
</reference>
<dbReference type="STRING" id="203124.Tery_0813"/>
<dbReference type="EMBL" id="CP000393">
    <property type="protein sequence ID" value="ABG50229.1"/>
    <property type="molecule type" value="Genomic_DNA"/>
</dbReference>
<proteinExistence type="predicted"/>
<dbReference type="eggNOG" id="COG1672">
    <property type="taxonomic scope" value="Bacteria"/>
</dbReference>
<dbReference type="Pfam" id="PF14516">
    <property type="entry name" value="AAA_35"/>
    <property type="match status" value="1"/>
</dbReference>
<dbReference type="SUPFAM" id="SSF52540">
    <property type="entry name" value="P-loop containing nucleoside triphosphate hydrolases"/>
    <property type="match status" value="1"/>
</dbReference>
<dbReference type="AlphaFoldDB" id="Q117U5"/>
<protein>
    <recommendedName>
        <fullName evidence="2">Serine/threonine protein kinase</fullName>
    </recommendedName>
</protein>
<sequence>MTKSIRRRGVILSSQGCRKLIKTKSDLEVQQNQRYTLESLSEKIGLTPNTISKVFTCSSGVDKRTLKCCFQAFNLTLTREDYVYLQSNQENLEEINPIPLAKTCFFPKLTYSSSLHLLPYQNNSPQGKNMVKPQQKLQSHLPKTPGGQMPIDSVFYIDRPIIQSLCNKSIQQPGTLLNICAPKQMGKTSLMSRIIAFAKSLGYQTFYLNLQLVDLKILQNLESFLQWFCARVTQELKLSQAHSNQAIYHEQITAFWQNSLGNKSIATDYLNDIILTQSDRPLVIAIDELNQLFTYPDIACEFLQLLRAWSGRTQAGETESHPWQKLRLLTIYSTEIMMPSSINPSLLNTGTLINLPEFTPAQVQELAQRYQQEITESQIQQLITILGGHPYRLQLAFYSLYQQTITLEAILENSDSLTVLYAEHLQQQWWNLQHYHELLPIFTKIVNNPKPIKIQLSLGYQLQKMGLVRLKGNLASLSCELFRPFFMGALN</sequence>
<name>Q117U5_TRIEI</name>
<gene>
    <name evidence="1" type="ordered locus">Tery_0813</name>
</gene>
<dbReference type="Gene3D" id="3.40.50.300">
    <property type="entry name" value="P-loop containing nucleotide triphosphate hydrolases"/>
    <property type="match status" value="1"/>
</dbReference>